<accession>A0ABT0IDW6</accession>
<dbReference type="InterPro" id="IPR016181">
    <property type="entry name" value="Acyl_CoA_acyltransferase"/>
</dbReference>
<name>A0ABT0IDW6_9ACTN</name>
<dbReference type="EMBL" id="JALPTH010000019">
    <property type="protein sequence ID" value="MCK8679523.1"/>
    <property type="molecule type" value="Genomic_DNA"/>
</dbReference>
<evidence type="ECO:0000256" key="1">
    <source>
        <dbReference type="ARBA" id="ARBA00022679"/>
    </source>
</evidence>
<comment type="caution">
    <text evidence="5">The sequence shown here is derived from an EMBL/GenBank/DDBJ whole genome shotgun (WGS) entry which is preliminary data.</text>
</comment>
<dbReference type="Pfam" id="PF00583">
    <property type="entry name" value="Acetyltransf_1"/>
    <property type="match status" value="1"/>
</dbReference>
<evidence type="ECO:0000259" key="4">
    <source>
        <dbReference type="PROSITE" id="PS51186"/>
    </source>
</evidence>
<keyword evidence="2" id="KW-0012">Acyltransferase</keyword>
<keyword evidence="1" id="KW-0808">Transferase</keyword>
<evidence type="ECO:0000313" key="6">
    <source>
        <dbReference type="Proteomes" id="UP001522868"/>
    </source>
</evidence>
<organism evidence="5 6">
    <name type="scientific">Streptomyces lichenis</name>
    <dbReference type="NCBI Taxonomy" id="2306967"/>
    <lineage>
        <taxon>Bacteria</taxon>
        <taxon>Bacillati</taxon>
        <taxon>Actinomycetota</taxon>
        <taxon>Actinomycetes</taxon>
        <taxon>Kitasatosporales</taxon>
        <taxon>Streptomycetaceae</taxon>
        <taxon>Streptomyces</taxon>
    </lineage>
</organism>
<dbReference type="PROSITE" id="PS51186">
    <property type="entry name" value="GNAT"/>
    <property type="match status" value="1"/>
</dbReference>
<dbReference type="PANTHER" id="PTHR43877">
    <property type="entry name" value="AMINOALKYLPHOSPHONATE N-ACETYLTRANSFERASE-RELATED-RELATED"/>
    <property type="match status" value="1"/>
</dbReference>
<dbReference type="SUPFAM" id="SSF55729">
    <property type="entry name" value="Acyl-CoA N-acyltransferases (Nat)"/>
    <property type="match status" value="1"/>
</dbReference>
<keyword evidence="6" id="KW-1185">Reference proteome</keyword>
<feature type="domain" description="N-acetyltransferase" evidence="4">
    <location>
        <begin position="1"/>
        <end position="144"/>
    </location>
</feature>
<evidence type="ECO:0000313" key="5">
    <source>
        <dbReference type="EMBL" id="MCK8679523.1"/>
    </source>
</evidence>
<dbReference type="Proteomes" id="UP001522868">
    <property type="component" value="Unassembled WGS sequence"/>
</dbReference>
<dbReference type="InterPro" id="IPR050832">
    <property type="entry name" value="Bact_Acetyltransf"/>
</dbReference>
<evidence type="ECO:0000256" key="3">
    <source>
        <dbReference type="SAM" id="MobiDB-lite"/>
    </source>
</evidence>
<dbReference type="CDD" id="cd04301">
    <property type="entry name" value="NAT_SF"/>
    <property type="match status" value="1"/>
</dbReference>
<protein>
    <submittedName>
        <fullName evidence="5">GNAT family N-acetyltransferase</fullName>
    </submittedName>
</protein>
<proteinExistence type="predicted"/>
<dbReference type="Gene3D" id="3.40.630.30">
    <property type="match status" value="1"/>
</dbReference>
<sequence>MEEGRTGPHHLVAEQAGEIVGWACLGPYRHPDTPAPATADGASGPAGGQVVPRGLHGGPGDGEVYALYADPQRLGTGIGRALMDEVVALTSAAGHPALRLWVLASNALGRRFYEKAGFAQDGAEEPWHIGGATLTELRYTRRLSRP</sequence>
<gene>
    <name evidence="5" type="ORF">M1O15_19420</name>
</gene>
<reference evidence="5 6" key="1">
    <citation type="submission" date="2022-04" db="EMBL/GenBank/DDBJ databases">
        <title>Streptomyces sp. nov. LCR6-01 isolated from Lichen of Dirinaria sp.</title>
        <authorList>
            <person name="Kanchanasin P."/>
            <person name="Tanasupawat S."/>
            <person name="Phongsopitanun W."/>
        </authorList>
    </citation>
    <scope>NUCLEOTIDE SEQUENCE [LARGE SCALE GENOMIC DNA]</scope>
    <source>
        <strain evidence="5 6">LCR6-01</strain>
    </source>
</reference>
<feature type="region of interest" description="Disordered" evidence="3">
    <location>
        <begin position="33"/>
        <end position="55"/>
    </location>
</feature>
<evidence type="ECO:0000256" key="2">
    <source>
        <dbReference type="ARBA" id="ARBA00023315"/>
    </source>
</evidence>
<dbReference type="InterPro" id="IPR000182">
    <property type="entry name" value="GNAT_dom"/>
</dbReference>